<gene>
    <name evidence="1" type="ORF">RM877_37660</name>
</gene>
<evidence type="ECO:0000313" key="2">
    <source>
        <dbReference type="Proteomes" id="UP001183535"/>
    </source>
</evidence>
<dbReference type="SUPFAM" id="SSF56973">
    <property type="entry name" value="Aerolisin/ETX pore-forming domain"/>
    <property type="match status" value="1"/>
</dbReference>
<dbReference type="AlphaFoldDB" id="A0ABD5F0A5"/>
<dbReference type="EMBL" id="JAVRES010000044">
    <property type="protein sequence ID" value="MDT0440378.1"/>
    <property type="molecule type" value="Genomic_DNA"/>
</dbReference>
<dbReference type="InterPro" id="IPR009291">
    <property type="entry name" value="Vps62"/>
</dbReference>
<evidence type="ECO:0000313" key="1">
    <source>
        <dbReference type="EMBL" id="MDT0440378.1"/>
    </source>
</evidence>
<reference evidence="2" key="1">
    <citation type="submission" date="2023-07" db="EMBL/GenBank/DDBJ databases">
        <title>30 novel species of actinomycetes from the DSMZ collection.</title>
        <authorList>
            <person name="Nouioui I."/>
        </authorList>
    </citation>
    <scope>NUCLEOTIDE SEQUENCE [LARGE SCALE GENOMIC DNA]</scope>
    <source>
        <strain evidence="2">DSM 41981</strain>
    </source>
</reference>
<dbReference type="RefSeq" id="WP_093835703.1">
    <property type="nucleotide sequence ID" value="NZ_JAVRES010000044.1"/>
</dbReference>
<keyword evidence="2" id="KW-1185">Reference proteome</keyword>
<dbReference type="Proteomes" id="UP001183535">
    <property type="component" value="Unassembled WGS sequence"/>
</dbReference>
<accession>A0ABD5F0A5</accession>
<proteinExistence type="predicted"/>
<protein>
    <submittedName>
        <fullName evidence="1">Vps62-related protein</fullName>
    </submittedName>
</protein>
<comment type="caution">
    <text evidence="1">The sequence shown here is derived from an EMBL/GenBank/DDBJ whole genome shotgun (WGS) entry which is preliminary data.</text>
</comment>
<dbReference type="PANTHER" id="PTHR48219:SF2">
    <property type="entry name" value="VACUOLAR PROTEIN SORTING-ASSOCIATED PROTEIN 62"/>
    <property type="match status" value="1"/>
</dbReference>
<organism evidence="1 2">
    <name type="scientific">Streptomyces doudnae</name>
    <dbReference type="NCBI Taxonomy" id="3075536"/>
    <lineage>
        <taxon>Bacteria</taxon>
        <taxon>Bacillati</taxon>
        <taxon>Actinomycetota</taxon>
        <taxon>Actinomycetes</taxon>
        <taxon>Kitasatosporales</taxon>
        <taxon>Streptomycetaceae</taxon>
        <taxon>Streptomyces</taxon>
    </lineage>
</organism>
<dbReference type="Gene3D" id="2.170.15.10">
    <property type="entry name" value="Proaerolysin, chain A, domain 3"/>
    <property type="match status" value="1"/>
</dbReference>
<dbReference type="PANTHER" id="PTHR48219">
    <property type="entry name" value="VACUOLAR PROTEIN SORTING-ASSOCIATED PROTEIN 62-RELATED"/>
    <property type="match status" value="1"/>
</dbReference>
<dbReference type="Pfam" id="PF06101">
    <property type="entry name" value="Vps62"/>
    <property type="match status" value="1"/>
</dbReference>
<sequence>MQTTAMDFGELTLAFTDEFTWCWDDKNTGGTQWVSFWHPKAPKGFRALGSMGFNAWESANLKAKIPHADKASKTSEHLVVLCVKQNSSEASKKASTPALAAPRDYEEVWRDTGSGGKYYCSVWRPIPPKGYVALGCVVAENTYDKPSTDAVWCVRRDLAFRSIVEQTYTDKGTGSKRDFSAWQNKTPGFNSPDETLTALIAPNTFAAHVSHNQPDGLPEMYVLCLPIPSDEPDPGATPSLGSTAKPAEKTKAKVTETAWIPFTAIADKDYTVPWKLEHSPFYKIERKASWVLAGHINNTTSVAQKTTASTTTGTTDAAADTWGGDVGFSFGFKKGWTSPIGSGEFSMSFSVTTKFSRTETTTKMTSETWTQELIAPPHKAAAIWVGNHTIQVVRGDGTRVGPELSFNDAKSVHYDDFPDK</sequence>
<name>A0ABD5F0A5_9ACTN</name>